<accession>A0A423FAL6</accession>
<dbReference type="AlphaFoldDB" id="A0A423FAL6"/>
<feature type="coiled-coil region" evidence="1">
    <location>
        <begin position="72"/>
        <end position="106"/>
    </location>
</feature>
<evidence type="ECO:0008006" key="5">
    <source>
        <dbReference type="Google" id="ProtNLM"/>
    </source>
</evidence>
<dbReference type="EMBL" id="MOAY01000030">
    <property type="protein sequence ID" value="ROM53367.1"/>
    <property type="molecule type" value="Genomic_DNA"/>
</dbReference>
<keyword evidence="1" id="KW-0175">Coiled coil</keyword>
<evidence type="ECO:0000256" key="2">
    <source>
        <dbReference type="SAM" id="MobiDB-lite"/>
    </source>
</evidence>
<name>A0A423FAL6_9PSED</name>
<dbReference type="RefSeq" id="WP_123715458.1">
    <property type="nucleotide sequence ID" value="NZ_MOAY01000030.1"/>
</dbReference>
<feature type="region of interest" description="Disordered" evidence="2">
    <location>
        <begin position="22"/>
        <end position="50"/>
    </location>
</feature>
<gene>
    <name evidence="3" type="ORF">BK648_07390</name>
</gene>
<proteinExistence type="predicted"/>
<evidence type="ECO:0000256" key="1">
    <source>
        <dbReference type="SAM" id="Coils"/>
    </source>
</evidence>
<sequence>MSVSTLQSPTINVPVVAILKPSDVVKEKDKDNDATQTASSVPPKATEGVKVTISGAGMGASKADGENSDIDNSNLSDNVKQLLKMIRELKKQLAEKMAELAAVMADTSMTPEARMAKLANLQSAVSALQASFTTAQNALAKALKDAPPASQLEAMSLASR</sequence>
<organism evidence="3 4">
    <name type="scientific">Pseudomonas poae</name>
    <dbReference type="NCBI Taxonomy" id="200451"/>
    <lineage>
        <taxon>Bacteria</taxon>
        <taxon>Pseudomonadati</taxon>
        <taxon>Pseudomonadota</taxon>
        <taxon>Gammaproteobacteria</taxon>
        <taxon>Pseudomonadales</taxon>
        <taxon>Pseudomonadaceae</taxon>
        <taxon>Pseudomonas</taxon>
    </lineage>
</organism>
<evidence type="ECO:0000313" key="3">
    <source>
        <dbReference type="EMBL" id="ROM53367.1"/>
    </source>
</evidence>
<reference evidence="3 4" key="1">
    <citation type="submission" date="2016-10" db="EMBL/GenBank/DDBJ databases">
        <title>Comparative genome analysis of multiple Pseudomonas spp. focuses on biocontrol and plant growth promoting traits.</title>
        <authorList>
            <person name="Tao X.-Y."/>
            <person name="Taylor C.G."/>
        </authorList>
    </citation>
    <scope>NUCLEOTIDE SEQUENCE [LARGE SCALE GENOMIC DNA]</scope>
    <source>
        <strain evidence="3 4">29G9</strain>
    </source>
</reference>
<protein>
    <recommendedName>
        <fullName evidence="5">Chemotaxis protein</fullName>
    </recommendedName>
</protein>
<evidence type="ECO:0000313" key="4">
    <source>
        <dbReference type="Proteomes" id="UP000284656"/>
    </source>
</evidence>
<comment type="caution">
    <text evidence="3">The sequence shown here is derived from an EMBL/GenBank/DDBJ whole genome shotgun (WGS) entry which is preliminary data.</text>
</comment>
<feature type="compositionally biased region" description="Basic and acidic residues" evidence="2">
    <location>
        <begin position="23"/>
        <end position="33"/>
    </location>
</feature>
<dbReference type="Proteomes" id="UP000284656">
    <property type="component" value="Unassembled WGS sequence"/>
</dbReference>